<organism evidence="7 8">
    <name type="scientific">Nematostella vectensis</name>
    <name type="common">Starlet sea anemone</name>
    <dbReference type="NCBI Taxonomy" id="45351"/>
    <lineage>
        <taxon>Eukaryota</taxon>
        <taxon>Metazoa</taxon>
        <taxon>Cnidaria</taxon>
        <taxon>Anthozoa</taxon>
        <taxon>Hexacorallia</taxon>
        <taxon>Actiniaria</taxon>
        <taxon>Edwardsiidae</taxon>
        <taxon>Nematostella</taxon>
    </lineage>
</organism>
<dbReference type="PANTHER" id="PTHR19331:SF465">
    <property type="entry name" value="EGG PEPTIDE SPERACT RECEPTOR"/>
    <property type="match status" value="1"/>
</dbReference>
<dbReference type="PROSITE" id="PS50287">
    <property type="entry name" value="SRCR_2"/>
    <property type="match status" value="1"/>
</dbReference>
<keyword evidence="3 5" id="KW-1015">Disulfide bond</keyword>
<dbReference type="PANTHER" id="PTHR19331">
    <property type="entry name" value="SCAVENGER RECEPTOR DOMAIN-CONTAINING"/>
    <property type="match status" value="1"/>
</dbReference>
<evidence type="ECO:0000313" key="8">
    <source>
        <dbReference type="Proteomes" id="UP000001593"/>
    </source>
</evidence>
<comment type="caution">
    <text evidence="5">Lacks conserved residue(s) required for the propagation of feature annotation.</text>
</comment>
<feature type="non-terminal residue" evidence="7">
    <location>
        <position position="1"/>
    </location>
</feature>
<dbReference type="EMBL" id="DS477908">
    <property type="protein sequence ID" value="EDO25852.1"/>
    <property type="molecule type" value="Genomic_DNA"/>
</dbReference>
<reference evidence="7 8" key="1">
    <citation type="journal article" date="2007" name="Science">
        <title>Sea anemone genome reveals ancestral eumetazoan gene repertoire and genomic organization.</title>
        <authorList>
            <person name="Putnam N.H."/>
            <person name="Srivastava M."/>
            <person name="Hellsten U."/>
            <person name="Dirks B."/>
            <person name="Chapman J."/>
            <person name="Salamov A."/>
            <person name="Terry A."/>
            <person name="Shapiro H."/>
            <person name="Lindquist E."/>
            <person name="Kapitonov V.V."/>
            <person name="Jurka J."/>
            <person name="Genikhovich G."/>
            <person name="Grigoriev I.V."/>
            <person name="Lucas S.M."/>
            <person name="Steele R.E."/>
            <person name="Finnerty J.R."/>
            <person name="Technau U."/>
            <person name="Martindale M.Q."/>
            <person name="Rokhsar D.S."/>
        </authorList>
    </citation>
    <scope>NUCLEOTIDE SEQUENCE [LARGE SCALE GENOMIC DNA]</scope>
    <source>
        <strain evidence="8">CH2 X CH6</strain>
    </source>
</reference>
<evidence type="ECO:0000256" key="2">
    <source>
        <dbReference type="ARBA" id="ARBA00022737"/>
    </source>
</evidence>
<dbReference type="SMART" id="SM00202">
    <property type="entry name" value="SR"/>
    <property type="match status" value="1"/>
</dbReference>
<evidence type="ECO:0000256" key="3">
    <source>
        <dbReference type="ARBA" id="ARBA00023157"/>
    </source>
</evidence>
<keyword evidence="8" id="KW-1185">Reference proteome</keyword>
<dbReference type="OMA" id="PELLWIW"/>
<feature type="disulfide bond" evidence="5">
    <location>
        <begin position="74"/>
        <end position="84"/>
    </location>
</feature>
<dbReference type="KEGG" id="nve:5496144"/>
<dbReference type="Pfam" id="PF00530">
    <property type="entry name" value="SRCR"/>
    <property type="match status" value="1"/>
</dbReference>
<keyword evidence="4" id="KW-0325">Glycoprotein</keyword>
<name>A7TDJ0_NEMVE</name>
<dbReference type="HOGENOM" id="CLU_002555_6_3_1"/>
<dbReference type="InterPro" id="IPR036772">
    <property type="entry name" value="SRCR-like_dom_sf"/>
</dbReference>
<dbReference type="PRINTS" id="PR00258">
    <property type="entry name" value="SPERACTRCPTR"/>
</dbReference>
<dbReference type="SUPFAM" id="SSF56487">
    <property type="entry name" value="SRCR-like"/>
    <property type="match status" value="1"/>
</dbReference>
<feature type="domain" description="SRCR" evidence="6">
    <location>
        <begin position="4"/>
        <end position="106"/>
    </location>
</feature>
<dbReference type="AlphaFoldDB" id="A7TDJ0"/>
<evidence type="ECO:0000256" key="1">
    <source>
        <dbReference type="ARBA" id="ARBA00022729"/>
    </source>
</evidence>
<dbReference type="Gene3D" id="3.10.250.10">
    <property type="entry name" value="SRCR-like domain"/>
    <property type="match status" value="1"/>
</dbReference>
<evidence type="ECO:0000256" key="5">
    <source>
        <dbReference type="PROSITE-ProRule" id="PRU00196"/>
    </source>
</evidence>
<dbReference type="FunFam" id="3.10.250.10:FF:000011">
    <property type="entry name" value="Scavenger receptor class A member 5"/>
    <property type="match status" value="1"/>
</dbReference>
<dbReference type="GO" id="GO:0016020">
    <property type="term" value="C:membrane"/>
    <property type="evidence" value="ECO:0007669"/>
    <property type="project" value="InterPro"/>
</dbReference>
<evidence type="ECO:0000259" key="6">
    <source>
        <dbReference type="PROSITE" id="PS50287"/>
    </source>
</evidence>
<proteinExistence type="predicted"/>
<sequence>DPHVRLTNGPSPNEGTVEVFRDGQWATVCDDFWDLRDAHVVCRMLGYTHADRAYCCGRHRSNITRAIMLDDVQCRGDEESIFQCRTSEWGVHNCQPGQEEASVSCVHVASFPSTPPPSKFSLMCT</sequence>
<gene>
    <name evidence="7" type="ORF">NEMVEDRAFT_v1g156273</name>
</gene>
<dbReference type="STRING" id="45351.A7TDJ0"/>
<keyword evidence="2" id="KW-0677">Repeat</keyword>
<evidence type="ECO:0000256" key="4">
    <source>
        <dbReference type="ARBA" id="ARBA00023180"/>
    </source>
</evidence>
<dbReference type="Proteomes" id="UP000001593">
    <property type="component" value="Unassembled WGS sequence"/>
</dbReference>
<dbReference type="PhylomeDB" id="A7TDJ0"/>
<protein>
    <recommendedName>
        <fullName evidence="6">SRCR domain-containing protein</fullName>
    </recommendedName>
</protein>
<accession>A7TDJ0</accession>
<keyword evidence="1" id="KW-0732">Signal</keyword>
<evidence type="ECO:0000313" key="7">
    <source>
        <dbReference type="EMBL" id="EDO25852.1"/>
    </source>
</evidence>
<dbReference type="InParanoid" id="A7TDJ0"/>
<dbReference type="InterPro" id="IPR001190">
    <property type="entry name" value="SRCR"/>
</dbReference>